<evidence type="ECO:0000313" key="2">
    <source>
        <dbReference type="Proteomes" id="UP000256373"/>
    </source>
</evidence>
<keyword evidence="2" id="KW-1185">Reference proteome</keyword>
<dbReference type="InterPro" id="IPR009351">
    <property type="entry name" value="AlkZ-like"/>
</dbReference>
<evidence type="ECO:0000313" key="1">
    <source>
        <dbReference type="EMBL" id="REA58233.1"/>
    </source>
</evidence>
<reference evidence="1 2" key="1">
    <citation type="submission" date="2018-07" db="EMBL/GenBank/DDBJ databases">
        <title>Dyadobacter roseus sp. nov., isolated from rose rhizosphere soil.</title>
        <authorList>
            <person name="Chen L."/>
        </authorList>
    </citation>
    <scope>NUCLEOTIDE SEQUENCE [LARGE SCALE GENOMIC DNA]</scope>
    <source>
        <strain evidence="1 2">RS19</strain>
    </source>
</reference>
<dbReference type="EMBL" id="QNUL01000022">
    <property type="protein sequence ID" value="REA58233.1"/>
    <property type="molecule type" value="Genomic_DNA"/>
</dbReference>
<dbReference type="PANTHER" id="PTHR38479">
    <property type="entry name" value="LMO0824 PROTEIN"/>
    <property type="match status" value="1"/>
</dbReference>
<gene>
    <name evidence="1" type="ORF">DSL64_21750</name>
</gene>
<dbReference type="PANTHER" id="PTHR38479:SF2">
    <property type="entry name" value="WINGED HELIX DNA-BINDING DOMAIN-CONTAINING PROTEIN"/>
    <property type="match status" value="1"/>
</dbReference>
<dbReference type="GO" id="GO:0003677">
    <property type="term" value="F:DNA binding"/>
    <property type="evidence" value="ECO:0007669"/>
    <property type="project" value="UniProtKB-KW"/>
</dbReference>
<sequence length="357" mass="40148">MKAQDIIRLRLFNQKLSKSSETTPAEIVSWFGAMQAQDFAGAKWSIGLRGKGMTEMDVGRAIAEKQIIRTWPMRGTLHFVVPEDVRWLLSLLAPRIISGAAGRHRQLELDALTFSKSQDILENALQGGKQLTRKEVYDILNLNGISTEGQRGIHIINYLAMKQVLCHGAHQDKQPTYALLDDWVPVGHALSTEESLHRVAVKYFQSHGPATLADFVWWTGLKISDARLALNSASPLLSSFEFNGQKYWFSSDLPDRLPAKNISLLPGFDELMLGYTDRKLLVQEALLPKIVPGNNGMFMPTIVINGKVEGLWKRTFKKDRIVIQLLPFDKIHDKYKDDILQAAGQFGHYLGTPIELC</sequence>
<dbReference type="OrthoDB" id="2210247at2"/>
<dbReference type="Pfam" id="PF06224">
    <property type="entry name" value="AlkZ-like"/>
    <property type="match status" value="1"/>
</dbReference>
<proteinExistence type="predicted"/>
<protein>
    <submittedName>
        <fullName evidence="1">Winged helix DNA-binding domain-containing protein</fullName>
    </submittedName>
</protein>
<organism evidence="1 2">
    <name type="scientific">Dyadobacter luteus</name>
    <dbReference type="NCBI Taxonomy" id="2259619"/>
    <lineage>
        <taxon>Bacteria</taxon>
        <taxon>Pseudomonadati</taxon>
        <taxon>Bacteroidota</taxon>
        <taxon>Cytophagia</taxon>
        <taxon>Cytophagales</taxon>
        <taxon>Spirosomataceae</taxon>
        <taxon>Dyadobacter</taxon>
    </lineage>
</organism>
<dbReference type="AlphaFoldDB" id="A0A3D8Y683"/>
<dbReference type="Proteomes" id="UP000256373">
    <property type="component" value="Unassembled WGS sequence"/>
</dbReference>
<dbReference type="RefSeq" id="WP_115833049.1">
    <property type="nucleotide sequence ID" value="NZ_QNUL01000022.1"/>
</dbReference>
<comment type="caution">
    <text evidence="1">The sequence shown here is derived from an EMBL/GenBank/DDBJ whole genome shotgun (WGS) entry which is preliminary data.</text>
</comment>
<name>A0A3D8Y683_9BACT</name>
<accession>A0A3D8Y683</accession>
<keyword evidence="1" id="KW-0238">DNA-binding</keyword>